<dbReference type="CDD" id="cd01298">
    <property type="entry name" value="ATZ_TRZ_like"/>
    <property type="match status" value="1"/>
</dbReference>
<dbReference type="GO" id="GO:0046872">
    <property type="term" value="F:metal ion binding"/>
    <property type="evidence" value="ECO:0007669"/>
    <property type="project" value="UniProtKB-KW"/>
</dbReference>
<gene>
    <name evidence="5" type="ORF">IAA69_06360</name>
</gene>
<dbReference type="Pfam" id="PF01979">
    <property type="entry name" value="Amidohydro_1"/>
    <property type="match status" value="1"/>
</dbReference>
<dbReference type="EMBL" id="DVGB01000078">
    <property type="protein sequence ID" value="HIR01866.1"/>
    <property type="molecule type" value="Genomic_DNA"/>
</dbReference>
<dbReference type="SUPFAM" id="SSF51556">
    <property type="entry name" value="Metallo-dependent hydrolases"/>
    <property type="match status" value="1"/>
</dbReference>
<evidence type="ECO:0000256" key="1">
    <source>
        <dbReference type="ARBA" id="ARBA00022723"/>
    </source>
</evidence>
<name>A0A9D1A0Y7_9ACTN</name>
<keyword evidence="2" id="KW-0378">Hydrolase</keyword>
<evidence type="ECO:0000259" key="4">
    <source>
        <dbReference type="Pfam" id="PF01979"/>
    </source>
</evidence>
<dbReference type="PANTHER" id="PTHR43794:SF11">
    <property type="entry name" value="AMIDOHYDROLASE-RELATED DOMAIN-CONTAINING PROTEIN"/>
    <property type="match status" value="1"/>
</dbReference>
<organism evidence="5 6">
    <name type="scientific">Candidatus Aveggerthella stercoripullorum</name>
    <dbReference type="NCBI Taxonomy" id="2840688"/>
    <lineage>
        <taxon>Bacteria</taxon>
        <taxon>Bacillati</taxon>
        <taxon>Actinomycetota</taxon>
        <taxon>Coriobacteriia</taxon>
        <taxon>Eggerthellales</taxon>
        <taxon>Eggerthellaceae</taxon>
        <taxon>Eggerthellaceae incertae sedis</taxon>
        <taxon>Candidatus Aveggerthella</taxon>
    </lineage>
</organism>
<keyword evidence="3" id="KW-0862">Zinc</keyword>
<comment type="caution">
    <text evidence="5">The sequence shown here is derived from an EMBL/GenBank/DDBJ whole genome shotgun (WGS) entry which is preliminary data.</text>
</comment>
<protein>
    <submittedName>
        <fullName evidence="5">Amidohydrolase</fullName>
    </submittedName>
</protein>
<evidence type="ECO:0000313" key="5">
    <source>
        <dbReference type="EMBL" id="HIR01866.1"/>
    </source>
</evidence>
<feature type="domain" description="Amidohydrolase-related" evidence="4">
    <location>
        <begin position="52"/>
        <end position="401"/>
    </location>
</feature>
<dbReference type="InterPro" id="IPR006680">
    <property type="entry name" value="Amidohydro-rel"/>
</dbReference>
<accession>A0A9D1A0Y7</accession>
<dbReference type="Gene3D" id="3.20.20.140">
    <property type="entry name" value="Metal-dependent hydrolases"/>
    <property type="match status" value="1"/>
</dbReference>
<evidence type="ECO:0000256" key="2">
    <source>
        <dbReference type="ARBA" id="ARBA00022801"/>
    </source>
</evidence>
<keyword evidence="1" id="KW-0479">Metal-binding</keyword>
<sequence>MLFSDITLIDENFASQEHQWIGTIDGRIAYVGDTAPEDPARFGEVYPGHDRVLMPGLYNAHSHAPMTLLRGYAENLPLQTWLFERIFPFEAKMTAEDCYWATKLACAEMLRYGTVSFSDMYYHSRDCVRAVREAGMKCNMSDTLIAPQEKSYDEYPLAAANRAYLEELQGADDGRILIDFNVHAEYTTNPLSVRTLAKAAKEAGVRVQVHVSETHSEHEECKERHGGLTPVQYFDSLGLFDVPVTAAHCVWIEGEDFDILADRSATVAANPVSNMKLASGFAPIPRMLERGINVALGTDGCASNNNLDMFQDLYVLALVCKGAASDPTLISPSQALRIATRNGALSQGREDCGLVREGMRADLVVLDASGPSWHPTGDAASHAVYAGHGADVVLTMVDGRVLYRDGNWTTVDVEEAKAHVEAAKQRILQDL</sequence>
<dbReference type="Gene3D" id="2.30.40.10">
    <property type="entry name" value="Urease, subunit C, domain 1"/>
    <property type="match status" value="1"/>
</dbReference>
<proteinExistence type="predicted"/>
<dbReference type="InterPro" id="IPR011059">
    <property type="entry name" value="Metal-dep_hydrolase_composite"/>
</dbReference>
<dbReference type="Proteomes" id="UP000824261">
    <property type="component" value="Unassembled WGS sequence"/>
</dbReference>
<dbReference type="FunFam" id="3.20.20.140:FF:000014">
    <property type="entry name" value="5-methylthioadenosine/S-adenosylhomocysteine deaminase"/>
    <property type="match status" value="1"/>
</dbReference>
<dbReference type="GO" id="GO:0016814">
    <property type="term" value="F:hydrolase activity, acting on carbon-nitrogen (but not peptide) bonds, in cyclic amidines"/>
    <property type="evidence" value="ECO:0007669"/>
    <property type="project" value="UniProtKB-ARBA"/>
</dbReference>
<evidence type="ECO:0000313" key="6">
    <source>
        <dbReference type="Proteomes" id="UP000824261"/>
    </source>
</evidence>
<dbReference type="InterPro" id="IPR032466">
    <property type="entry name" value="Metal_Hydrolase"/>
</dbReference>
<dbReference type="GO" id="GO:0019239">
    <property type="term" value="F:deaminase activity"/>
    <property type="evidence" value="ECO:0007669"/>
    <property type="project" value="UniProtKB-ARBA"/>
</dbReference>
<reference evidence="5" key="1">
    <citation type="submission" date="2020-10" db="EMBL/GenBank/DDBJ databases">
        <authorList>
            <person name="Gilroy R."/>
        </authorList>
    </citation>
    <scope>NUCLEOTIDE SEQUENCE</scope>
    <source>
        <strain evidence="5">ChiGjej1B1-2707</strain>
    </source>
</reference>
<dbReference type="AlphaFoldDB" id="A0A9D1A0Y7"/>
<dbReference type="SUPFAM" id="SSF51338">
    <property type="entry name" value="Composite domain of metallo-dependent hydrolases"/>
    <property type="match status" value="1"/>
</dbReference>
<dbReference type="InterPro" id="IPR050287">
    <property type="entry name" value="MTA/SAH_deaminase"/>
</dbReference>
<evidence type="ECO:0000256" key="3">
    <source>
        <dbReference type="ARBA" id="ARBA00022833"/>
    </source>
</evidence>
<reference evidence="5" key="2">
    <citation type="journal article" date="2021" name="PeerJ">
        <title>Extensive microbial diversity within the chicken gut microbiome revealed by metagenomics and culture.</title>
        <authorList>
            <person name="Gilroy R."/>
            <person name="Ravi A."/>
            <person name="Getino M."/>
            <person name="Pursley I."/>
            <person name="Horton D.L."/>
            <person name="Alikhan N.F."/>
            <person name="Baker D."/>
            <person name="Gharbi K."/>
            <person name="Hall N."/>
            <person name="Watson M."/>
            <person name="Adriaenssens E.M."/>
            <person name="Foster-Nyarko E."/>
            <person name="Jarju S."/>
            <person name="Secka A."/>
            <person name="Antonio M."/>
            <person name="Oren A."/>
            <person name="Chaudhuri R.R."/>
            <person name="La Ragione R."/>
            <person name="Hildebrand F."/>
            <person name="Pallen M.J."/>
        </authorList>
    </citation>
    <scope>NUCLEOTIDE SEQUENCE</scope>
    <source>
        <strain evidence="5">ChiGjej1B1-2707</strain>
    </source>
</reference>
<dbReference type="PANTHER" id="PTHR43794">
    <property type="entry name" value="AMINOHYDROLASE SSNA-RELATED"/>
    <property type="match status" value="1"/>
</dbReference>